<keyword evidence="2" id="KW-1133">Transmembrane helix</keyword>
<dbReference type="InterPro" id="IPR001107">
    <property type="entry name" value="Band_7"/>
</dbReference>
<dbReference type="Gene3D" id="3.30.479.30">
    <property type="entry name" value="Band 7 domain"/>
    <property type="match status" value="1"/>
</dbReference>
<evidence type="ECO:0000313" key="4">
    <source>
        <dbReference type="EMBL" id="BAU87426.1"/>
    </source>
</evidence>
<feature type="transmembrane region" description="Helical" evidence="2">
    <location>
        <begin position="179"/>
        <end position="197"/>
    </location>
</feature>
<dbReference type="PANTHER" id="PTHR43446:SF1">
    <property type="entry name" value="BAND 7 DOMAIN-CONTAINING PROTEIN"/>
    <property type="match status" value="1"/>
</dbReference>
<organism evidence="4 5">
    <name type="scientific">Streptomyces laurentii</name>
    <dbReference type="NCBI Taxonomy" id="39478"/>
    <lineage>
        <taxon>Bacteria</taxon>
        <taxon>Bacillati</taxon>
        <taxon>Actinomycetota</taxon>
        <taxon>Actinomycetes</taxon>
        <taxon>Kitasatosporales</taxon>
        <taxon>Streptomycetaceae</taxon>
        <taxon>Streptomyces</taxon>
    </lineage>
</organism>
<dbReference type="Proteomes" id="UP000217676">
    <property type="component" value="Chromosome"/>
</dbReference>
<evidence type="ECO:0000256" key="1">
    <source>
        <dbReference type="SAM" id="MobiDB-lite"/>
    </source>
</evidence>
<dbReference type="SMART" id="SM00244">
    <property type="entry name" value="PHB"/>
    <property type="match status" value="1"/>
</dbReference>
<evidence type="ECO:0000256" key="2">
    <source>
        <dbReference type="SAM" id="Phobius"/>
    </source>
</evidence>
<feature type="region of interest" description="Disordered" evidence="1">
    <location>
        <begin position="114"/>
        <end position="139"/>
    </location>
</feature>
<proteinExistence type="predicted"/>
<dbReference type="Pfam" id="PF01145">
    <property type="entry name" value="Band_7"/>
    <property type="match status" value="1"/>
</dbReference>
<keyword evidence="4" id="KW-0378">Hydrolase</keyword>
<keyword evidence="2" id="KW-0472">Membrane</keyword>
<dbReference type="AlphaFoldDB" id="A0A160P806"/>
<dbReference type="PANTHER" id="PTHR43446">
    <property type="entry name" value="MEMBRANE PROTEIN-RELATED"/>
    <property type="match status" value="1"/>
</dbReference>
<dbReference type="GO" id="GO:0006508">
    <property type="term" value="P:proteolysis"/>
    <property type="evidence" value="ECO:0007669"/>
    <property type="project" value="UniProtKB-KW"/>
</dbReference>
<dbReference type="SUPFAM" id="SSF117892">
    <property type="entry name" value="Band 7/SPFH domain"/>
    <property type="match status" value="1"/>
</dbReference>
<name>A0A160P806_STRLU</name>
<keyword evidence="5" id="KW-1185">Reference proteome</keyword>
<keyword evidence="4" id="KW-0645">Protease</keyword>
<evidence type="ECO:0000313" key="5">
    <source>
        <dbReference type="Proteomes" id="UP000217676"/>
    </source>
</evidence>
<feature type="compositionally biased region" description="Low complexity" evidence="1">
    <location>
        <begin position="70"/>
        <end position="100"/>
    </location>
</feature>
<reference evidence="4 5" key="1">
    <citation type="journal article" date="2016" name="Genome Announc.">
        <title>Complete Genome Sequence of Thiostrepton-Producing Streptomyces laurentii ATCC 31255.</title>
        <authorList>
            <person name="Doi K."/>
            <person name="Fujino Y."/>
            <person name="Nagayoshi Y."/>
            <person name="Ohshima T."/>
            <person name="Ogata S."/>
        </authorList>
    </citation>
    <scope>NUCLEOTIDE SEQUENCE [LARGE SCALE GENOMIC DNA]</scope>
    <source>
        <strain evidence="4 5">ATCC 31255</strain>
    </source>
</reference>
<keyword evidence="2" id="KW-0812">Transmembrane</keyword>
<feature type="region of interest" description="Disordered" evidence="1">
    <location>
        <begin position="1"/>
        <end position="100"/>
    </location>
</feature>
<evidence type="ECO:0000259" key="3">
    <source>
        <dbReference type="SMART" id="SM00244"/>
    </source>
</evidence>
<feature type="domain" description="Band 7" evidence="3">
    <location>
        <begin position="194"/>
        <end position="357"/>
    </location>
</feature>
<dbReference type="GO" id="GO:0008233">
    <property type="term" value="F:peptidase activity"/>
    <property type="evidence" value="ECO:0007669"/>
    <property type="project" value="UniProtKB-KW"/>
</dbReference>
<protein>
    <submittedName>
        <fullName evidence="4">Membrane protease family protein BA0301</fullName>
    </submittedName>
</protein>
<dbReference type="InterPro" id="IPR036013">
    <property type="entry name" value="Band_7/SPFH_dom_sf"/>
</dbReference>
<dbReference type="KEGG" id="slau:SLA_6560"/>
<gene>
    <name evidence="4" type="ORF">SLA_6560</name>
</gene>
<accession>A0A160P806</accession>
<dbReference type="EMBL" id="AP017424">
    <property type="protein sequence ID" value="BAU87426.1"/>
    <property type="molecule type" value="Genomic_DNA"/>
</dbReference>
<feature type="compositionally biased region" description="Basic and acidic residues" evidence="1">
    <location>
        <begin position="120"/>
        <end position="137"/>
    </location>
</feature>
<sequence>MTERQKRPLPVRVRWHGDGIPMDDLFRADPAAPTATLPPVPAPPGAGEGTEERPERPGLPQRAKRPTPADPAATSGSAADTTAATATAKKTPRAATSTATQSRIAGAMALLAEQSGQTELSERPARRRPPDEPDLVERPGPALPGWLAVLVGLTALGAATALLWRAGPLRSVRLLPWEWGALAGCAVVAAVAFGGLTRGRTGSAWVLTLFGRYRGSVRRTGLVWISPFVLRRRIDVRLRHWRSEPIAAVDAEGAALRVVVLVVWSVRDTARALLAVDDHLDYLREQVEAATARVLSQLPADAFRGDGPSLRDAEAVGDRLTRLLAAECRPVGVSVFSAQPTRIEYAPEVAAAMQRRQIAALDAKHRDTVLTSVIDAVDDTVNRLTTRGLVELDDFERQALVKDLTVAFYTRRGGLSDQSQE</sequence>
<feature type="transmembrane region" description="Helical" evidence="2">
    <location>
        <begin position="146"/>
        <end position="167"/>
    </location>
</feature>